<dbReference type="Gene3D" id="3.40.50.720">
    <property type="entry name" value="NAD(P)-binding Rossmann-like Domain"/>
    <property type="match status" value="1"/>
</dbReference>
<proteinExistence type="predicted"/>
<dbReference type="AlphaFoldDB" id="A0AAE3FUC3"/>
<dbReference type="InterPro" id="IPR051207">
    <property type="entry name" value="ComplexI_NDUFA9_subunit"/>
</dbReference>
<dbReference type="EMBL" id="JAKRVX010000001">
    <property type="protein sequence ID" value="MCL9815514.1"/>
    <property type="molecule type" value="Genomic_DNA"/>
</dbReference>
<reference evidence="2" key="1">
    <citation type="journal article" date="2022" name="Syst. Appl. Microbiol.">
        <title>Natronocalculus amylovorans gen. nov., sp. nov., and Natranaeroarchaeum aerophilus sp. nov., dominant culturable amylolytic natronoarchaea from hypersaline soda lakes in southwestern Siberia.</title>
        <authorList>
            <person name="Sorokin D.Y."/>
            <person name="Elcheninov A.G."/>
            <person name="Khizhniak T.V."/>
            <person name="Koenen M."/>
            <person name="Bale N.J."/>
            <person name="Damste J.S.S."/>
            <person name="Kublanov I.V."/>
        </authorList>
    </citation>
    <scope>NUCLEOTIDE SEQUENCE</scope>
    <source>
        <strain evidence="2">AArc-St2</strain>
    </source>
</reference>
<dbReference type="PANTHER" id="PTHR12126">
    <property type="entry name" value="NADH-UBIQUINONE OXIDOREDUCTASE 39 KDA SUBUNIT-RELATED"/>
    <property type="match status" value="1"/>
</dbReference>
<protein>
    <submittedName>
        <fullName evidence="2">NAD-dependent epimerase/dehydratase family protein</fullName>
    </submittedName>
</protein>
<dbReference type="Pfam" id="PF01370">
    <property type="entry name" value="Epimerase"/>
    <property type="match status" value="1"/>
</dbReference>
<evidence type="ECO:0000313" key="3">
    <source>
        <dbReference type="Proteomes" id="UP001203207"/>
    </source>
</evidence>
<keyword evidence="3" id="KW-1185">Reference proteome</keyword>
<feature type="domain" description="NAD-dependent epimerase/dehydratase" evidence="1">
    <location>
        <begin position="5"/>
        <end position="167"/>
    </location>
</feature>
<dbReference type="InterPro" id="IPR036291">
    <property type="entry name" value="NAD(P)-bd_dom_sf"/>
</dbReference>
<accession>A0AAE3FUC3</accession>
<organism evidence="2 3">
    <name type="scientific">Natronocalculus amylovorans</name>
    <dbReference type="NCBI Taxonomy" id="2917812"/>
    <lineage>
        <taxon>Archaea</taxon>
        <taxon>Methanobacteriati</taxon>
        <taxon>Methanobacteriota</taxon>
        <taxon>Stenosarchaea group</taxon>
        <taxon>Halobacteria</taxon>
        <taxon>Halobacteriales</taxon>
        <taxon>Haloferacaceae</taxon>
        <taxon>Natronocalculus</taxon>
    </lineage>
</organism>
<dbReference type="PANTHER" id="PTHR12126:SF16">
    <property type="entry name" value="MIOREX COMPLEX COMPONENT 2"/>
    <property type="match status" value="1"/>
</dbReference>
<dbReference type="InterPro" id="IPR001509">
    <property type="entry name" value="Epimerase_deHydtase"/>
</dbReference>
<dbReference type="RefSeq" id="WP_174652946.1">
    <property type="nucleotide sequence ID" value="NZ_JAKRVX010000001.1"/>
</dbReference>
<dbReference type="Proteomes" id="UP001203207">
    <property type="component" value="Unassembled WGS sequence"/>
</dbReference>
<sequence>MTKLLVVGGSGFLGREICREAVGDGYAVRSVSRGGRPSTDLPGLHQHDAQWIDDVEWTSADLFSPHTWRDRLRGCDIVVHAVGTAHESPTDGVTFERINGDSAILTALEAERAGVEQFVFLSSAVNYPTARREYLRSKRRAERAISDLNFDLTVLRPGPVYGPGQPHFPGVLNELCRVVDRLPAVPERLGDVRPLPVAHVARVTLDSFASDRRLLTTEDIADA</sequence>
<name>A0AAE3FUC3_9EURY</name>
<comment type="caution">
    <text evidence="2">The sequence shown here is derived from an EMBL/GenBank/DDBJ whole genome shotgun (WGS) entry which is preliminary data.</text>
</comment>
<reference evidence="2" key="2">
    <citation type="submission" date="2022-02" db="EMBL/GenBank/DDBJ databases">
        <authorList>
            <person name="Elcheninov A.G."/>
            <person name="Sorokin D.Y."/>
            <person name="Kublanov I.V."/>
        </authorList>
    </citation>
    <scope>NUCLEOTIDE SEQUENCE</scope>
    <source>
        <strain evidence="2">AArc-St2</strain>
    </source>
</reference>
<evidence type="ECO:0000259" key="1">
    <source>
        <dbReference type="Pfam" id="PF01370"/>
    </source>
</evidence>
<evidence type="ECO:0000313" key="2">
    <source>
        <dbReference type="EMBL" id="MCL9815514.1"/>
    </source>
</evidence>
<dbReference type="SUPFAM" id="SSF51735">
    <property type="entry name" value="NAD(P)-binding Rossmann-fold domains"/>
    <property type="match status" value="1"/>
</dbReference>
<dbReference type="GO" id="GO:0044877">
    <property type="term" value="F:protein-containing complex binding"/>
    <property type="evidence" value="ECO:0007669"/>
    <property type="project" value="TreeGrafter"/>
</dbReference>
<gene>
    <name evidence="2" type="ORF">AArcSt2_01000</name>
</gene>